<dbReference type="Proteomes" id="UP000005239">
    <property type="component" value="Unassembled WGS sequence"/>
</dbReference>
<accession>A0A8R1Z7R7</accession>
<organism evidence="1 2">
    <name type="scientific">Pristionchus pacificus</name>
    <name type="common">Parasitic nematode worm</name>
    <dbReference type="NCBI Taxonomy" id="54126"/>
    <lineage>
        <taxon>Eukaryota</taxon>
        <taxon>Metazoa</taxon>
        <taxon>Ecdysozoa</taxon>
        <taxon>Nematoda</taxon>
        <taxon>Chromadorea</taxon>
        <taxon>Rhabditida</taxon>
        <taxon>Rhabditina</taxon>
        <taxon>Diplogasteromorpha</taxon>
        <taxon>Diplogasteroidea</taxon>
        <taxon>Neodiplogasteridae</taxon>
        <taxon>Pristionchus</taxon>
    </lineage>
</organism>
<name>A0A2A6CGY6_PRIPA</name>
<accession>A0A2A6CGY6</accession>
<reference evidence="1" key="2">
    <citation type="submission" date="2022-06" db="UniProtKB">
        <authorList>
            <consortium name="EnsemblMetazoa"/>
        </authorList>
    </citation>
    <scope>IDENTIFICATION</scope>
    <source>
        <strain evidence="1">PS312</strain>
    </source>
</reference>
<dbReference type="AlphaFoldDB" id="A0A2A6CGY6"/>
<evidence type="ECO:0000313" key="1">
    <source>
        <dbReference type="EnsemblMetazoa" id="PPA43083.1"/>
    </source>
</evidence>
<dbReference type="EnsemblMetazoa" id="PPA43083.1">
    <property type="protein sequence ID" value="PPA43083.1"/>
    <property type="gene ID" value="WBGene00281452"/>
</dbReference>
<sequence>AYIKGEASDWIVREIINKKEFLLHYNPSGKAAGAALRKSTADILTASFNSQFPECGEKSFSQLKEHFDSRRDGIKKMLASVNAYTGGTGGGRDKQAEAMAAKLSNASETDNLLISLLKRTPGVLGVGDALLETGHVSYNYVKLYILAYRK</sequence>
<proteinExistence type="predicted"/>
<evidence type="ECO:0000313" key="2">
    <source>
        <dbReference type="Proteomes" id="UP000005239"/>
    </source>
</evidence>
<gene>
    <name evidence="1" type="primary">WBGene00281452</name>
</gene>
<reference evidence="2" key="1">
    <citation type="journal article" date="2008" name="Nat. Genet.">
        <title>The Pristionchus pacificus genome provides a unique perspective on nematode lifestyle and parasitism.</title>
        <authorList>
            <person name="Dieterich C."/>
            <person name="Clifton S.W."/>
            <person name="Schuster L.N."/>
            <person name="Chinwalla A."/>
            <person name="Delehaunty K."/>
            <person name="Dinkelacker I."/>
            <person name="Fulton L."/>
            <person name="Fulton R."/>
            <person name="Godfrey J."/>
            <person name="Minx P."/>
            <person name="Mitreva M."/>
            <person name="Roeseler W."/>
            <person name="Tian H."/>
            <person name="Witte H."/>
            <person name="Yang S.P."/>
            <person name="Wilson R.K."/>
            <person name="Sommer R.J."/>
        </authorList>
    </citation>
    <scope>NUCLEOTIDE SEQUENCE [LARGE SCALE GENOMIC DNA]</scope>
    <source>
        <strain evidence="2">PS312</strain>
    </source>
</reference>
<keyword evidence="2" id="KW-1185">Reference proteome</keyword>
<protein>
    <submittedName>
        <fullName evidence="1">Uncharacterized protein</fullName>
    </submittedName>
</protein>